<dbReference type="OrthoDB" id="2418021at2759"/>
<sequence>MDEPSVHCTLLTIPSDIFKLILAHLSKHDLTVCIRVCRDLYERCIDLIWYSVCFSGNEQPLDPLKDAFKAAYGKNAVSGIQARKALGRNILRIRELRIASEDILDLFYFGPPVIQGQGSQDDPASMDAVMDDDNNDRNHEDNGTGEGGALEDLNLEVLGVSFGGERQRLIREYDGWAITSNPQRMRPILQLLERSKKLKRVVLGFARDSDRRYRKEDQARILQAIPPSVEALDFHGSGFHGSVFRDTTSWRRRQRDLLPSPWELSTSEHPTSNPSTLEPPQVLPHLKLLILGCLDLNTPAYKELLQRCPSIDELHVVGNRDHVYEDATLAELLSKKEGCSPGAGWKTLGFECISFGPLTIEAILEHCETLENFRLGEGCRFPSSALQKLLSSAPRLKRFNTIPAFASQKDLENCRLLARDIILQSKWVCLELQSFRWMIGEVPRPDPLSARAPGVFSEESRSVQKQVLAQLGRLTKLQEITLGYDIHSSKEQEGSLPAIFDFQQPQQLQLQLQQQRQQPTQGRVFQSRSSMGMGRQLSCLTLNLDDGLDQLEGLKDLRTLNLAGMDVRQGQRERDWMKANWPKLQKK</sequence>
<dbReference type="PROSITE" id="PS50181">
    <property type="entry name" value="FBOX"/>
    <property type="match status" value="1"/>
</dbReference>
<dbReference type="Proteomes" id="UP000827284">
    <property type="component" value="Unassembled WGS sequence"/>
</dbReference>
<evidence type="ECO:0000313" key="3">
    <source>
        <dbReference type="EMBL" id="GJJ76142.1"/>
    </source>
</evidence>
<dbReference type="Gene3D" id="3.80.10.10">
    <property type="entry name" value="Ribonuclease Inhibitor"/>
    <property type="match status" value="1"/>
</dbReference>
<dbReference type="InterPro" id="IPR036047">
    <property type="entry name" value="F-box-like_dom_sf"/>
</dbReference>
<evidence type="ECO:0000256" key="1">
    <source>
        <dbReference type="SAM" id="MobiDB-lite"/>
    </source>
</evidence>
<dbReference type="InterPro" id="IPR001810">
    <property type="entry name" value="F-box_dom"/>
</dbReference>
<keyword evidence="4" id="KW-1185">Reference proteome</keyword>
<evidence type="ECO:0000313" key="4">
    <source>
        <dbReference type="Proteomes" id="UP000827284"/>
    </source>
</evidence>
<organism evidence="3 4">
    <name type="scientific">Entomortierella parvispora</name>
    <dbReference type="NCBI Taxonomy" id="205924"/>
    <lineage>
        <taxon>Eukaryota</taxon>
        <taxon>Fungi</taxon>
        <taxon>Fungi incertae sedis</taxon>
        <taxon>Mucoromycota</taxon>
        <taxon>Mortierellomycotina</taxon>
        <taxon>Mortierellomycetes</taxon>
        <taxon>Mortierellales</taxon>
        <taxon>Mortierellaceae</taxon>
        <taxon>Entomortierella</taxon>
    </lineage>
</organism>
<reference evidence="3" key="2">
    <citation type="journal article" date="2022" name="Microbiol. Resour. Announc.">
        <title>Whole-Genome Sequence of Entomortierella parvispora E1425, a Mucoromycotan Fungus Associated with Burkholderiaceae-Related Endosymbiotic Bacteria.</title>
        <authorList>
            <person name="Herlambang A."/>
            <person name="Guo Y."/>
            <person name="Takashima Y."/>
            <person name="Narisawa K."/>
            <person name="Ohta H."/>
            <person name="Nishizawa T."/>
        </authorList>
    </citation>
    <scope>NUCLEOTIDE SEQUENCE</scope>
    <source>
        <strain evidence="3">E1425</strain>
    </source>
</reference>
<dbReference type="AlphaFoldDB" id="A0A9P3HH03"/>
<feature type="region of interest" description="Disordered" evidence="1">
    <location>
        <begin position="116"/>
        <end position="148"/>
    </location>
</feature>
<dbReference type="InterPro" id="IPR032675">
    <property type="entry name" value="LRR_dom_sf"/>
</dbReference>
<reference evidence="3" key="1">
    <citation type="submission" date="2021-11" db="EMBL/GenBank/DDBJ databases">
        <authorList>
            <person name="Herlambang A."/>
            <person name="Guo Y."/>
            <person name="Takashima Y."/>
            <person name="Nishizawa T."/>
        </authorList>
    </citation>
    <scope>NUCLEOTIDE SEQUENCE</scope>
    <source>
        <strain evidence="3">E1425</strain>
    </source>
</reference>
<evidence type="ECO:0000259" key="2">
    <source>
        <dbReference type="PROSITE" id="PS50181"/>
    </source>
</evidence>
<name>A0A9P3HH03_9FUNG</name>
<proteinExistence type="predicted"/>
<protein>
    <recommendedName>
        <fullName evidence="2">F-box domain-containing protein</fullName>
    </recommendedName>
</protein>
<dbReference type="EMBL" id="BQFW01000012">
    <property type="protein sequence ID" value="GJJ76142.1"/>
    <property type="molecule type" value="Genomic_DNA"/>
</dbReference>
<comment type="caution">
    <text evidence="3">The sequence shown here is derived from an EMBL/GenBank/DDBJ whole genome shotgun (WGS) entry which is preliminary data.</text>
</comment>
<gene>
    <name evidence="3" type="ORF">EMPS_08501</name>
</gene>
<accession>A0A9P3HH03</accession>
<dbReference type="SUPFAM" id="SSF81383">
    <property type="entry name" value="F-box domain"/>
    <property type="match status" value="1"/>
</dbReference>
<feature type="domain" description="F-box" evidence="2">
    <location>
        <begin position="7"/>
        <end position="52"/>
    </location>
</feature>